<evidence type="ECO:0000313" key="4">
    <source>
        <dbReference type="Proteomes" id="UP001222325"/>
    </source>
</evidence>
<feature type="region of interest" description="Disordered" evidence="1">
    <location>
        <begin position="270"/>
        <end position="311"/>
    </location>
</feature>
<comment type="caution">
    <text evidence="3">The sequence shown here is derived from an EMBL/GenBank/DDBJ whole genome shotgun (WGS) entry which is preliminary data.</text>
</comment>
<evidence type="ECO:0000256" key="2">
    <source>
        <dbReference type="SAM" id="Phobius"/>
    </source>
</evidence>
<feature type="region of interest" description="Disordered" evidence="1">
    <location>
        <begin position="202"/>
        <end position="236"/>
    </location>
</feature>
<proteinExistence type="predicted"/>
<gene>
    <name evidence="3" type="ORF">B0H15DRAFT_387532</name>
</gene>
<evidence type="ECO:0000313" key="3">
    <source>
        <dbReference type="EMBL" id="KAJ7084634.1"/>
    </source>
</evidence>
<dbReference type="EMBL" id="JARJCN010000037">
    <property type="protein sequence ID" value="KAJ7084634.1"/>
    <property type="molecule type" value="Genomic_DNA"/>
</dbReference>
<keyword evidence="2" id="KW-0472">Membrane</keyword>
<feature type="compositionally biased region" description="Low complexity" evidence="1">
    <location>
        <begin position="208"/>
        <end position="223"/>
    </location>
</feature>
<keyword evidence="2" id="KW-0812">Transmembrane</keyword>
<dbReference type="AlphaFoldDB" id="A0AAD6U2G7"/>
<reference evidence="3" key="1">
    <citation type="submission" date="2023-03" db="EMBL/GenBank/DDBJ databases">
        <title>Massive genome expansion in bonnet fungi (Mycena s.s.) driven by repeated elements and novel gene families across ecological guilds.</title>
        <authorList>
            <consortium name="Lawrence Berkeley National Laboratory"/>
            <person name="Harder C.B."/>
            <person name="Miyauchi S."/>
            <person name="Viragh M."/>
            <person name="Kuo A."/>
            <person name="Thoen E."/>
            <person name="Andreopoulos B."/>
            <person name="Lu D."/>
            <person name="Skrede I."/>
            <person name="Drula E."/>
            <person name="Henrissat B."/>
            <person name="Morin E."/>
            <person name="Kohler A."/>
            <person name="Barry K."/>
            <person name="LaButti K."/>
            <person name="Morin E."/>
            <person name="Salamov A."/>
            <person name="Lipzen A."/>
            <person name="Mereny Z."/>
            <person name="Hegedus B."/>
            <person name="Baldrian P."/>
            <person name="Stursova M."/>
            <person name="Weitz H."/>
            <person name="Taylor A."/>
            <person name="Grigoriev I.V."/>
            <person name="Nagy L.G."/>
            <person name="Martin F."/>
            <person name="Kauserud H."/>
        </authorList>
    </citation>
    <scope>NUCLEOTIDE SEQUENCE</scope>
    <source>
        <strain evidence="3">CBHHK173m</strain>
    </source>
</reference>
<name>A0AAD6U2G7_9AGAR</name>
<feature type="transmembrane region" description="Helical" evidence="2">
    <location>
        <begin position="6"/>
        <end position="24"/>
    </location>
</feature>
<feature type="region of interest" description="Disordered" evidence="1">
    <location>
        <begin position="39"/>
        <end position="119"/>
    </location>
</feature>
<dbReference type="Proteomes" id="UP001222325">
    <property type="component" value="Unassembled WGS sequence"/>
</dbReference>
<sequence length="311" mass="32886">MGAVFAIVGLIVAGIVFALVTNVIRRRRAKRFDREIAEEAKRAPPPVFVDDEDDYRGGYTTQAYTGPTAYADHGDHYSGPTAYSDPAHTDGGAYPGSDALSSNVHSNGPGGQGTPSNYMYPSGYSDLGFSDVSSHGTYTQPPMEGQYNPGSYAAYGAAGVGAAGAYEMMGYPHAQQAQVGEWGPAQQQEWHAQHAQQGYVYPGEEHNASNYPPAPTATTTNSSGSDVMRSKSAGGSRSLVDAYAPGAAPAPADVVQPKQYADGYVSHYQPRMEDSNDAYGGVESQHGHVGSMDDETEDEGDGRRVLKVANN</sequence>
<accession>A0AAD6U2G7</accession>
<evidence type="ECO:0000256" key="1">
    <source>
        <dbReference type="SAM" id="MobiDB-lite"/>
    </source>
</evidence>
<keyword evidence="4" id="KW-1185">Reference proteome</keyword>
<organism evidence="3 4">
    <name type="scientific">Mycena belliarum</name>
    <dbReference type="NCBI Taxonomy" id="1033014"/>
    <lineage>
        <taxon>Eukaryota</taxon>
        <taxon>Fungi</taxon>
        <taxon>Dikarya</taxon>
        <taxon>Basidiomycota</taxon>
        <taxon>Agaricomycotina</taxon>
        <taxon>Agaricomycetes</taxon>
        <taxon>Agaricomycetidae</taxon>
        <taxon>Agaricales</taxon>
        <taxon>Marasmiineae</taxon>
        <taxon>Mycenaceae</taxon>
        <taxon>Mycena</taxon>
    </lineage>
</organism>
<protein>
    <submittedName>
        <fullName evidence="3">Uncharacterized protein</fullName>
    </submittedName>
</protein>
<keyword evidence="2" id="KW-1133">Transmembrane helix</keyword>